<dbReference type="KEGG" id="sfy:GFH48_02030"/>
<keyword evidence="2" id="KW-1185">Reference proteome</keyword>
<organism evidence="1 2">
    <name type="scientific">Streptomyces fagopyri</name>
    <dbReference type="NCBI Taxonomy" id="2662397"/>
    <lineage>
        <taxon>Bacteria</taxon>
        <taxon>Bacillati</taxon>
        <taxon>Actinomycetota</taxon>
        <taxon>Actinomycetes</taxon>
        <taxon>Kitasatosporales</taxon>
        <taxon>Streptomycetaceae</taxon>
        <taxon>Streptomyces</taxon>
    </lineage>
</organism>
<dbReference type="AlphaFoldDB" id="A0A5Q0L644"/>
<protein>
    <submittedName>
        <fullName evidence="1">Uncharacterized protein</fullName>
    </submittedName>
</protein>
<dbReference type="EMBL" id="CP045643">
    <property type="protein sequence ID" value="QFZ72196.1"/>
    <property type="molecule type" value="Genomic_DNA"/>
</dbReference>
<accession>A0A5Q0L644</accession>
<evidence type="ECO:0000313" key="2">
    <source>
        <dbReference type="Proteomes" id="UP000326179"/>
    </source>
</evidence>
<sequence>MSAFRSDLDLEVYDVTGNGVQVDVATNALNGTVRLSVLFTQEILLSADDAERVAQSLLRAAEHARRFEPKSDDREP</sequence>
<name>A0A5Q0L644_9ACTN</name>
<dbReference type="RefSeq" id="WP_153286564.1">
    <property type="nucleotide sequence ID" value="NZ_CP045643.1"/>
</dbReference>
<proteinExistence type="predicted"/>
<gene>
    <name evidence="1" type="ORF">GFH48_02030</name>
</gene>
<dbReference type="Proteomes" id="UP000326179">
    <property type="component" value="Chromosome"/>
</dbReference>
<reference evidence="1 2" key="1">
    <citation type="submission" date="2019-10" db="EMBL/GenBank/DDBJ databases">
        <title>A novel species.</title>
        <authorList>
            <person name="Gao J."/>
        </authorList>
    </citation>
    <scope>NUCLEOTIDE SEQUENCE [LARGE SCALE GENOMIC DNA]</scope>
    <source>
        <strain evidence="1 2">QMT-28</strain>
    </source>
</reference>
<evidence type="ECO:0000313" key="1">
    <source>
        <dbReference type="EMBL" id="QFZ72196.1"/>
    </source>
</evidence>